<organism evidence="2 3">
    <name type="scientific">Aeromicrobium erythreum</name>
    <dbReference type="NCBI Taxonomy" id="2041"/>
    <lineage>
        <taxon>Bacteria</taxon>
        <taxon>Bacillati</taxon>
        <taxon>Actinomycetota</taxon>
        <taxon>Actinomycetes</taxon>
        <taxon>Propionibacteriales</taxon>
        <taxon>Nocardioidaceae</taxon>
        <taxon>Aeromicrobium</taxon>
    </lineage>
</organism>
<accession>A0A0U4D5F4</accession>
<dbReference type="EMBL" id="CP011502">
    <property type="protein sequence ID" value="ALX03442.1"/>
    <property type="molecule type" value="Genomic_DNA"/>
</dbReference>
<feature type="compositionally biased region" description="Polar residues" evidence="1">
    <location>
        <begin position="378"/>
        <end position="394"/>
    </location>
</feature>
<dbReference type="PATRIC" id="fig|2041.4.peg.289"/>
<keyword evidence="3" id="KW-1185">Reference proteome</keyword>
<evidence type="ECO:0000313" key="3">
    <source>
        <dbReference type="Proteomes" id="UP000067689"/>
    </source>
</evidence>
<evidence type="ECO:0000256" key="1">
    <source>
        <dbReference type="SAM" id="MobiDB-lite"/>
    </source>
</evidence>
<gene>
    <name evidence="2" type="ORF">AERYTH_01370</name>
</gene>
<feature type="region of interest" description="Disordered" evidence="1">
    <location>
        <begin position="372"/>
        <end position="394"/>
    </location>
</feature>
<dbReference type="RefSeq" id="WP_067853656.1">
    <property type="nucleotide sequence ID" value="NZ_CP011502.1"/>
</dbReference>
<dbReference type="Proteomes" id="UP000067689">
    <property type="component" value="Chromosome"/>
</dbReference>
<dbReference type="OrthoDB" id="4330464at2"/>
<protein>
    <recommendedName>
        <fullName evidence="4">Schlafen AlbA-2 domain-containing protein</fullName>
    </recommendedName>
</protein>
<dbReference type="KEGG" id="aer:AERYTH_01370"/>
<evidence type="ECO:0008006" key="4">
    <source>
        <dbReference type="Google" id="ProtNLM"/>
    </source>
</evidence>
<sequence length="394" mass="42200">MAGDQFKYYVTDGVLRLNGFDIENQDGYCWKAPLEVVANGSLASLARALRAESHDWKRDTHVDEWGMTYVLGDFRVADVPADDFDVEYSNPEPLSIGWDPDDGVVLDIQVALDGLELGDDEYKPLLDGSLARLGSNVVTAVATGTGTQGLVTIRVTTPRRGATVGDAVTICDTVCRLVGQLTDGDFDADVALDLIVAGRADLLIGLAESNWLEAKSELHSIGDPAGEIELAQDVARFCNGERASLLVIGMTTKRVMGVDTITGLRLLDEPAQTSTIHKVIDRRVFPPVDGLEVHNAVAKTTKGRTGYVTVLRIPAQPGESKPFLVHGAIVEGKVEGAFISIVRRRGEHSVPVRAESIHAALAAGNALLRHGCGRTRQTDGPPTNLQSASASDQE</sequence>
<dbReference type="AlphaFoldDB" id="A0A0U4D5F4"/>
<proteinExistence type="predicted"/>
<evidence type="ECO:0000313" key="2">
    <source>
        <dbReference type="EMBL" id="ALX03442.1"/>
    </source>
</evidence>
<name>A0A0U4D5F4_9ACTN</name>
<reference evidence="2 3" key="1">
    <citation type="journal article" date="1991" name="Int. J. Syst. Bacteriol.">
        <title>Description of the erythromycin-producing bacterium Arthrobacter sp. strain NRRL B-3381 as Aeromicrobium erythreum gen. nov., sp. nov.</title>
        <authorList>
            <person name="Miller E.S."/>
            <person name="Woese C.R."/>
            <person name="Brenner S."/>
        </authorList>
    </citation>
    <scope>NUCLEOTIDE SEQUENCE [LARGE SCALE GENOMIC DNA]</scope>
    <source>
        <strain evidence="2 3">AR18</strain>
    </source>
</reference>